<gene>
    <name evidence="1" type="ORF">PCOR1329_LOCUS11178</name>
</gene>
<organism evidence="1 2">
    <name type="scientific">Prorocentrum cordatum</name>
    <dbReference type="NCBI Taxonomy" id="2364126"/>
    <lineage>
        <taxon>Eukaryota</taxon>
        <taxon>Sar</taxon>
        <taxon>Alveolata</taxon>
        <taxon>Dinophyceae</taxon>
        <taxon>Prorocentrales</taxon>
        <taxon>Prorocentraceae</taxon>
        <taxon>Prorocentrum</taxon>
    </lineage>
</organism>
<evidence type="ECO:0000313" key="2">
    <source>
        <dbReference type="Proteomes" id="UP001189429"/>
    </source>
</evidence>
<reference evidence="1" key="1">
    <citation type="submission" date="2023-10" db="EMBL/GenBank/DDBJ databases">
        <authorList>
            <person name="Chen Y."/>
            <person name="Shah S."/>
            <person name="Dougan E. K."/>
            <person name="Thang M."/>
            <person name="Chan C."/>
        </authorList>
    </citation>
    <scope>NUCLEOTIDE SEQUENCE [LARGE SCALE GENOMIC DNA]</scope>
</reference>
<sequence length="187" mass="18572">MAAAASRRRGMATSAVLVRRASTLVDIQLWRRAAAMVSACLPVAHSGDAIDLMTQARMRRWRELGRWAVDDGDAADDDAAPAVRLESPGCVGPAADGERAGDAGVATARGGCAGEAGGAGPALDAAAVPAARPGLMVAALRQGFGHGGLGGEAGGVVLAPGAAAAPAARLGARVAALRLVRGRGPRR</sequence>
<keyword evidence="2" id="KW-1185">Reference proteome</keyword>
<protein>
    <submittedName>
        <fullName evidence="1">Uncharacterized protein</fullName>
    </submittedName>
</protein>
<evidence type="ECO:0000313" key="1">
    <source>
        <dbReference type="EMBL" id="CAK0804343.1"/>
    </source>
</evidence>
<dbReference type="EMBL" id="CAUYUJ010003216">
    <property type="protein sequence ID" value="CAK0804343.1"/>
    <property type="molecule type" value="Genomic_DNA"/>
</dbReference>
<name>A0ABN9QEH8_9DINO</name>
<comment type="caution">
    <text evidence="1">The sequence shown here is derived from an EMBL/GenBank/DDBJ whole genome shotgun (WGS) entry which is preliminary data.</text>
</comment>
<proteinExistence type="predicted"/>
<accession>A0ABN9QEH8</accession>
<dbReference type="Proteomes" id="UP001189429">
    <property type="component" value="Unassembled WGS sequence"/>
</dbReference>